<dbReference type="Gene3D" id="1.10.10.60">
    <property type="entry name" value="Homeodomain-like"/>
    <property type="match status" value="1"/>
</dbReference>
<dbReference type="InterPro" id="IPR009057">
    <property type="entry name" value="Homeodomain-like_sf"/>
</dbReference>
<dbReference type="Proteomes" id="UP000017836">
    <property type="component" value="Unassembled WGS sequence"/>
</dbReference>
<reference evidence="7" key="1">
    <citation type="journal article" date="2013" name="Science">
        <title>The Amborella genome and the evolution of flowering plants.</title>
        <authorList>
            <consortium name="Amborella Genome Project"/>
        </authorList>
    </citation>
    <scope>NUCLEOTIDE SEQUENCE [LARGE SCALE GENOMIC DNA]</scope>
</reference>
<dbReference type="STRING" id="13333.W1PV10"/>
<dbReference type="HOGENOM" id="CLU_040973_0_0_1"/>
<dbReference type="GO" id="GO:0003700">
    <property type="term" value="F:DNA-binding transcription factor activity"/>
    <property type="evidence" value="ECO:0007669"/>
    <property type="project" value="InterPro"/>
</dbReference>
<name>W1PV10_AMBTC</name>
<gene>
    <name evidence="6" type="ORF">AMTR_s00021p00013790</name>
</gene>
<evidence type="ECO:0000313" key="7">
    <source>
        <dbReference type="Proteomes" id="UP000017836"/>
    </source>
</evidence>
<accession>W1PV10</accession>
<dbReference type="EMBL" id="KI392560">
    <property type="protein sequence ID" value="ERN13862.1"/>
    <property type="molecule type" value="Genomic_DNA"/>
</dbReference>
<dbReference type="PANTHER" id="PTHR31314:SF164">
    <property type="entry name" value="HTH MYB-TYPE DOMAIN-CONTAINING PROTEIN"/>
    <property type="match status" value="1"/>
</dbReference>
<dbReference type="InterPro" id="IPR006447">
    <property type="entry name" value="Myb_dom_plants"/>
</dbReference>
<keyword evidence="2" id="KW-0804">Transcription</keyword>
<dbReference type="InterPro" id="IPR001005">
    <property type="entry name" value="SANT/Myb"/>
</dbReference>
<keyword evidence="3" id="KW-0539">Nucleus</keyword>
<dbReference type="GO" id="GO:0003677">
    <property type="term" value="F:DNA binding"/>
    <property type="evidence" value="ECO:0007669"/>
    <property type="project" value="InterPro"/>
</dbReference>
<dbReference type="Pfam" id="PF00249">
    <property type="entry name" value="Myb_DNA-binding"/>
    <property type="match status" value="1"/>
</dbReference>
<dbReference type="NCBIfam" id="TIGR01557">
    <property type="entry name" value="myb_SHAQKYF"/>
    <property type="match status" value="1"/>
</dbReference>
<dbReference type="OMA" id="KELQECH"/>
<protein>
    <recommendedName>
        <fullName evidence="5">HTH myb-type domain-containing protein</fullName>
    </recommendedName>
</protein>
<keyword evidence="1" id="KW-0805">Transcription regulation</keyword>
<dbReference type="OrthoDB" id="551907at2759"/>
<dbReference type="PANTHER" id="PTHR31314">
    <property type="entry name" value="MYB FAMILY TRANSCRIPTION FACTOR PHL7-LIKE"/>
    <property type="match status" value="1"/>
</dbReference>
<dbReference type="InterPro" id="IPR046955">
    <property type="entry name" value="PHR1-like"/>
</dbReference>
<evidence type="ECO:0000256" key="2">
    <source>
        <dbReference type="ARBA" id="ARBA00023163"/>
    </source>
</evidence>
<keyword evidence="7" id="KW-1185">Reference proteome</keyword>
<evidence type="ECO:0000256" key="1">
    <source>
        <dbReference type="ARBA" id="ARBA00023015"/>
    </source>
</evidence>
<feature type="compositionally biased region" description="Polar residues" evidence="4">
    <location>
        <begin position="426"/>
        <end position="435"/>
    </location>
</feature>
<dbReference type="SUPFAM" id="SSF46689">
    <property type="entry name" value="Homeodomain-like"/>
    <property type="match status" value="1"/>
</dbReference>
<organism evidence="6 7">
    <name type="scientific">Amborella trichopoda</name>
    <dbReference type="NCBI Taxonomy" id="13333"/>
    <lineage>
        <taxon>Eukaryota</taxon>
        <taxon>Viridiplantae</taxon>
        <taxon>Streptophyta</taxon>
        <taxon>Embryophyta</taxon>
        <taxon>Tracheophyta</taxon>
        <taxon>Spermatophyta</taxon>
        <taxon>Magnoliopsida</taxon>
        <taxon>Amborellales</taxon>
        <taxon>Amborellaceae</taxon>
        <taxon>Amborella</taxon>
    </lineage>
</organism>
<evidence type="ECO:0000256" key="3">
    <source>
        <dbReference type="ARBA" id="ARBA00023242"/>
    </source>
</evidence>
<dbReference type="FunFam" id="1.10.10.60:FF:000002">
    <property type="entry name" value="Myb family transcription factor"/>
    <property type="match status" value="1"/>
</dbReference>
<feature type="domain" description="HTH myb-type" evidence="5">
    <location>
        <begin position="58"/>
        <end position="118"/>
    </location>
</feature>
<sequence length="471" mass="52558">MELGEERSGSSSNDSSGERFPSNSRKRSVDSCDQNSESWVKERDMKPATTGGVRQYVRSKMPRLRWTPDLHLCFVHAVERLGGQDRATPKLVLQLMNVKGLSIAHVKSHLQMYRSKKVDDSGQVISQPDRLIPGEDHYYARGSSLQMQQQFSKDNGTLFAAGGGKNIHDPDHLYGLLHRPILHSYDHRSNNFRQHDWVFKPYGFQGIGDNHGGSRSTFHVLGNNMVQNTVFRENGNRSMQELFAIRGAATSGGPLKLNHSIEERRYPNIQRETGIGYRSEGIGVQGFDRQIPPNFEWNCSGQARANVVGSCQSSIVATMDQSIFGRSIAHNTMLTNRSHEALTASDRHGSQFELSLQLPLQQHGNDNLGMNLLDKPCEDTSPDGKRLNTSELDLQLTLNPSLQKPHAEDIDSSLSLSLCTPPSSSKENPQESGQPRDTMKTDLRLLEKDSSGQAPRRLSTLDLTMSIRALE</sequence>
<proteinExistence type="predicted"/>
<dbReference type="InterPro" id="IPR017930">
    <property type="entry name" value="Myb_dom"/>
</dbReference>
<dbReference type="PROSITE" id="PS51294">
    <property type="entry name" value="HTH_MYB"/>
    <property type="match status" value="1"/>
</dbReference>
<evidence type="ECO:0000259" key="5">
    <source>
        <dbReference type="PROSITE" id="PS51294"/>
    </source>
</evidence>
<dbReference type="Gramene" id="ERN13862">
    <property type="protein sequence ID" value="ERN13862"/>
    <property type="gene ID" value="AMTR_s00021p00013790"/>
</dbReference>
<feature type="region of interest" description="Disordered" evidence="4">
    <location>
        <begin position="418"/>
        <end position="457"/>
    </location>
</feature>
<evidence type="ECO:0000256" key="4">
    <source>
        <dbReference type="SAM" id="MobiDB-lite"/>
    </source>
</evidence>
<dbReference type="AlphaFoldDB" id="W1PV10"/>
<evidence type="ECO:0000313" key="6">
    <source>
        <dbReference type="EMBL" id="ERN13862.1"/>
    </source>
</evidence>
<dbReference type="eggNOG" id="ENOG502QUQ9">
    <property type="taxonomic scope" value="Eukaryota"/>
</dbReference>
<feature type="region of interest" description="Disordered" evidence="4">
    <location>
        <begin position="1"/>
        <end position="54"/>
    </location>
</feature>
<feature type="compositionally biased region" description="Basic and acidic residues" evidence="4">
    <location>
        <begin position="437"/>
        <end position="450"/>
    </location>
</feature>